<comment type="catalytic activity">
    <reaction evidence="1 11">
        <text>AMP + diphosphate = 5-phospho-alpha-D-ribose 1-diphosphate + adenine</text>
        <dbReference type="Rhea" id="RHEA:16609"/>
        <dbReference type="ChEBI" id="CHEBI:16708"/>
        <dbReference type="ChEBI" id="CHEBI:33019"/>
        <dbReference type="ChEBI" id="CHEBI:58017"/>
        <dbReference type="ChEBI" id="CHEBI:456215"/>
        <dbReference type="EC" id="2.4.2.7"/>
    </reaction>
</comment>
<dbReference type="CDD" id="cd06223">
    <property type="entry name" value="PRTases_typeI"/>
    <property type="match status" value="1"/>
</dbReference>
<evidence type="ECO:0000256" key="7">
    <source>
        <dbReference type="ARBA" id="ARBA00022490"/>
    </source>
</evidence>
<accession>A0ABS6TB93</accession>
<keyword evidence="7 11" id="KW-0963">Cytoplasm</keyword>
<dbReference type="InterPro" id="IPR050054">
    <property type="entry name" value="UPRTase/APRTase"/>
</dbReference>
<proteinExistence type="inferred from homology"/>
<evidence type="ECO:0000256" key="2">
    <source>
        <dbReference type="ARBA" id="ARBA00003968"/>
    </source>
</evidence>
<dbReference type="NCBIfam" id="NF002633">
    <property type="entry name" value="PRK02304.1-2"/>
    <property type="match status" value="1"/>
</dbReference>
<keyword evidence="9 11" id="KW-0808">Transferase</keyword>
<dbReference type="PANTHER" id="PTHR32315">
    <property type="entry name" value="ADENINE PHOSPHORIBOSYLTRANSFERASE"/>
    <property type="match status" value="1"/>
</dbReference>
<evidence type="ECO:0000256" key="1">
    <source>
        <dbReference type="ARBA" id="ARBA00000868"/>
    </source>
</evidence>
<comment type="function">
    <text evidence="2 11">Catalyzes a salvage reaction resulting in the formation of AMP, that is energically less costly than de novo synthesis.</text>
</comment>
<gene>
    <name evidence="11" type="primary">apt</name>
    <name evidence="13" type="ORF">KUA55_05715</name>
</gene>
<organism evidence="13 14">
    <name type="scientific">Enterococcus alishanensis</name>
    <dbReference type="NCBI Taxonomy" id="1303817"/>
    <lineage>
        <taxon>Bacteria</taxon>
        <taxon>Bacillati</taxon>
        <taxon>Bacillota</taxon>
        <taxon>Bacilli</taxon>
        <taxon>Lactobacillales</taxon>
        <taxon>Enterococcaceae</taxon>
        <taxon>Enterococcus</taxon>
    </lineage>
</organism>
<evidence type="ECO:0000256" key="6">
    <source>
        <dbReference type="ARBA" id="ARBA00011893"/>
    </source>
</evidence>
<dbReference type="Pfam" id="PF00156">
    <property type="entry name" value="Pribosyltran"/>
    <property type="match status" value="1"/>
</dbReference>
<evidence type="ECO:0000256" key="10">
    <source>
        <dbReference type="ARBA" id="ARBA00022726"/>
    </source>
</evidence>
<dbReference type="Proteomes" id="UP000774130">
    <property type="component" value="Unassembled WGS sequence"/>
</dbReference>
<evidence type="ECO:0000256" key="8">
    <source>
        <dbReference type="ARBA" id="ARBA00022676"/>
    </source>
</evidence>
<comment type="subunit">
    <text evidence="11">Homodimer.</text>
</comment>
<dbReference type="RefSeq" id="WP_218325220.1">
    <property type="nucleotide sequence ID" value="NZ_JAHUZB010000002.1"/>
</dbReference>
<evidence type="ECO:0000256" key="5">
    <source>
        <dbReference type="ARBA" id="ARBA00008391"/>
    </source>
</evidence>
<keyword evidence="10 11" id="KW-0660">Purine salvage</keyword>
<protein>
    <recommendedName>
        <fullName evidence="6 11">Adenine phosphoribosyltransferase</fullName>
        <shortName evidence="11">APRT</shortName>
        <ecNumber evidence="6 11">2.4.2.7</ecNumber>
    </recommendedName>
</protein>
<comment type="subcellular location">
    <subcellularLocation>
        <location evidence="3 11">Cytoplasm</location>
    </subcellularLocation>
</comment>
<evidence type="ECO:0000259" key="12">
    <source>
        <dbReference type="Pfam" id="PF00156"/>
    </source>
</evidence>
<evidence type="ECO:0000256" key="11">
    <source>
        <dbReference type="HAMAP-Rule" id="MF_00004"/>
    </source>
</evidence>
<evidence type="ECO:0000313" key="13">
    <source>
        <dbReference type="EMBL" id="MBV7390170.1"/>
    </source>
</evidence>
<comment type="caution">
    <text evidence="13">The sequence shown here is derived from an EMBL/GenBank/DDBJ whole genome shotgun (WGS) entry which is preliminary data.</text>
</comment>
<reference evidence="13 14" key="1">
    <citation type="submission" date="2021-06" db="EMBL/GenBank/DDBJ databases">
        <title>Enterococcus alishanensis sp. nov., a novel lactic acid bacterium isolated from fresh coffee beans.</title>
        <authorList>
            <person name="Chen Y.-S."/>
        </authorList>
    </citation>
    <scope>NUCLEOTIDE SEQUENCE [LARGE SCALE GENOMIC DNA]</scope>
    <source>
        <strain evidence="13 14">ALS3</strain>
    </source>
</reference>
<dbReference type="HAMAP" id="MF_00004">
    <property type="entry name" value="Aden_phosphoribosyltr"/>
    <property type="match status" value="1"/>
</dbReference>
<dbReference type="EMBL" id="JAHUZB010000002">
    <property type="protein sequence ID" value="MBV7390170.1"/>
    <property type="molecule type" value="Genomic_DNA"/>
</dbReference>
<dbReference type="InterPro" id="IPR005764">
    <property type="entry name" value="Ade_phspho_trans"/>
</dbReference>
<keyword evidence="8 11" id="KW-0328">Glycosyltransferase</keyword>
<dbReference type="EC" id="2.4.2.7" evidence="6 11"/>
<feature type="domain" description="Phosphoribosyltransferase" evidence="12">
    <location>
        <begin position="31"/>
        <end position="158"/>
    </location>
</feature>
<dbReference type="PANTHER" id="PTHR32315:SF3">
    <property type="entry name" value="ADENINE PHOSPHORIBOSYLTRANSFERASE"/>
    <property type="match status" value="1"/>
</dbReference>
<name>A0ABS6TB93_9ENTE</name>
<evidence type="ECO:0000256" key="9">
    <source>
        <dbReference type="ARBA" id="ARBA00022679"/>
    </source>
</evidence>
<dbReference type="GO" id="GO:0003999">
    <property type="term" value="F:adenine phosphoribosyltransferase activity"/>
    <property type="evidence" value="ECO:0007669"/>
    <property type="project" value="UniProtKB-EC"/>
</dbReference>
<sequence length="170" mass="18756">MNLKDYVASIEDYPKEGIVFRDISPLMADGDAYREATKQIVDYAKEKQIDMVVGPEARGFIVGCPVAYELGVGFAPVRKPGKLPRETIEVEYDKEYGTDTLTLHSDAIKPGQRVLVTDDLLATGGTVKATIELIEQLGGIVVGCAFLIELEDLHGRDKIANYEILTLMDY</sequence>
<dbReference type="InterPro" id="IPR000836">
    <property type="entry name" value="PRTase_dom"/>
</dbReference>
<keyword evidence="14" id="KW-1185">Reference proteome</keyword>
<dbReference type="NCBIfam" id="TIGR01090">
    <property type="entry name" value="apt"/>
    <property type="match status" value="1"/>
</dbReference>
<dbReference type="NCBIfam" id="NF002636">
    <property type="entry name" value="PRK02304.1-5"/>
    <property type="match status" value="1"/>
</dbReference>
<comment type="pathway">
    <text evidence="4 11">Purine metabolism; AMP biosynthesis via salvage pathway; AMP from adenine: step 1/1.</text>
</comment>
<evidence type="ECO:0000256" key="4">
    <source>
        <dbReference type="ARBA" id="ARBA00004659"/>
    </source>
</evidence>
<dbReference type="NCBIfam" id="NF002634">
    <property type="entry name" value="PRK02304.1-3"/>
    <property type="match status" value="1"/>
</dbReference>
<comment type="similarity">
    <text evidence="5 11">Belongs to the purine/pyrimidine phosphoribosyltransferase family.</text>
</comment>
<evidence type="ECO:0000256" key="3">
    <source>
        <dbReference type="ARBA" id="ARBA00004496"/>
    </source>
</evidence>
<evidence type="ECO:0000313" key="14">
    <source>
        <dbReference type="Proteomes" id="UP000774130"/>
    </source>
</evidence>